<keyword evidence="15" id="KW-0393">Immunoglobulin domain</keyword>
<dbReference type="SMART" id="SM00060">
    <property type="entry name" value="FN3"/>
    <property type="match status" value="3"/>
</dbReference>
<dbReference type="GO" id="GO:0030154">
    <property type="term" value="P:cell differentiation"/>
    <property type="evidence" value="ECO:0007669"/>
    <property type="project" value="UniProtKB-KW"/>
</dbReference>
<dbReference type="GO" id="GO:0043005">
    <property type="term" value="C:neuron projection"/>
    <property type="evidence" value="ECO:0007669"/>
    <property type="project" value="TreeGrafter"/>
</dbReference>
<feature type="transmembrane region" description="Helical" evidence="18">
    <location>
        <begin position="882"/>
        <end position="904"/>
    </location>
</feature>
<evidence type="ECO:0000256" key="2">
    <source>
        <dbReference type="ARBA" id="ARBA00022473"/>
    </source>
</evidence>
<dbReference type="PANTHER" id="PTHR12231:SF236">
    <property type="entry name" value="ROUNDABOUT HOMOLOG 3"/>
    <property type="match status" value="1"/>
</dbReference>
<evidence type="ECO:0000256" key="10">
    <source>
        <dbReference type="ARBA" id="ARBA00022989"/>
    </source>
</evidence>
<keyword evidence="22" id="KW-1185">Reference proteome</keyword>
<dbReference type="CDD" id="cd07693">
    <property type="entry name" value="IgC_1_Robo"/>
    <property type="match status" value="1"/>
</dbReference>
<dbReference type="PANTHER" id="PTHR12231">
    <property type="entry name" value="CTX-RELATED TYPE I TRANSMEMBRANE PROTEIN"/>
    <property type="match status" value="1"/>
</dbReference>
<dbReference type="SMART" id="SM00409">
    <property type="entry name" value="IG"/>
    <property type="match status" value="5"/>
</dbReference>
<feature type="compositionally biased region" description="Polar residues" evidence="17">
    <location>
        <begin position="1063"/>
        <end position="1085"/>
    </location>
</feature>
<feature type="domain" description="Ig-like" evidence="19">
    <location>
        <begin position="60"/>
        <end position="156"/>
    </location>
</feature>
<dbReference type="FunFam" id="2.60.40.10:FF:000008">
    <property type="entry name" value="roundabout homolog 2 isoform X2"/>
    <property type="match status" value="2"/>
</dbReference>
<keyword evidence="6" id="KW-0732">Signal</keyword>
<keyword evidence="12" id="KW-1015">Disulfide bond</keyword>
<evidence type="ECO:0000256" key="11">
    <source>
        <dbReference type="ARBA" id="ARBA00023136"/>
    </source>
</evidence>
<organism evidence="21 22">
    <name type="scientific">Sander lucioperca</name>
    <name type="common">Pike-perch</name>
    <name type="synonym">Perca lucioperca</name>
    <dbReference type="NCBI Taxonomy" id="283035"/>
    <lineage>
        <taxon>Eukaryota</taxon>
        <taxon>Metazoa</taxon>
        <taxon>Chordata</taxon>
        <taxon>Craniata</taxon>
        <taxon>Vertebrata</taxon>
        <taxon>Euteleostomi</taxon>
        <taxon>Actinopterygii</taxon>
        <taxon>Neopterygii</taxon>
        <taxon>Teleostei</taxon>
        <taxon>Neoteleostei</taxon>
        <taxon>Acanthomorphata</taxon>
        <taxon>Eupercaria</taxon>
        <taxon>Perciformes</taxon>
        <taxon>Percoidei</taxon>
        <taxon>Percidae</taxon>
        <taxon>Luciopercinae</taxon>
        <taxon>Sander</taxon>
    </lineage>
</organism>
<dbReference type="Proteomes" id="UP000694568">
    <property type="component" value="Unplaced"/>
</dbReference>
<dbReference type="CDD" id="cd00063">
    <property type="entry name" value="FN3"/>
    <property type="match status" value="3"/>
</dbReference>
<evidence type="ECO:0000256" key="3">
    <source>
        <dbReference type="ARBA" id="ARBA00022500"/>
    </source>
</evidence>
<protein>
    <submittedName>
        <fullName evidence="21">Roundabout, axon guidance receptor, homolog 3 (Drosophila)</fullName>
    </submittedName>
</protein>
<dbReference type="SMART" id="SM00408">
    <property type="entry name" value="IGc2"/>
    <property type="match status" value="5"/>
</dbReference>
<dbReference type="Pfam" id="PF13927">
    <property type="entry name" value="Ig_3"/>
    <property type="match status" value="3"/>
</dbReference>
<dbReference type="SMART" id="SM00406">
    <property type="entry name" value="IGv"/>
    <property type="match status" value="2"/>
</dbReference>
<evidence type="ECO:0000256" key="13">
    <source>
        <dbReference type="ARBA" id="ARBA00023170"/>
    </source>
</evidence>
<dbReference type="InterPro" id="IPR036179">
    <property type="entry name" value="Ig-like_dom_sf"/>
</dbReference>
<evidence type="ECO:0000259" key="20">
    <source>
        <dbReference type="PROSITE" id="PS50853"/>
    </source>
</evidence>
<name>A0A8D0CZK6_SANLU</name>
<keyword evidence="9" id="KW-0524">Neurogenesis</keyword>
<feature type="domain" description="Ig-like" evidence="19">
    <location>
        <begin position="254"/>
        <end position="338"/>
    </location>
</feature>
<dbReference type="GeneTree" id="ENSGT00940000155457"/>
<evidence type="ECO:0000256" key="9">
    <source>
        <dbReference type="ARBA" id="ARBA00022902"/>
    </source>
</evidence>
<feature type="region of interest" description="Disordered" evidence="17">
    <location>
        <begin position="1024"/>
        <end position="1109"/>
    </location>
</feature>
<feature type="compositionally biased region" description="Basic and acidic residues" evidence="17">
    <location>
        <begin position="1087"/>
        <end position="1098"/>
    </location>
</feature>
<dbReference type="AlphaFoldDB" id="A0A8D0CZK6"/>
<feature type="domain" description="Ig-like" evidence="19">
    <location>
        <begin position="447"/>
        <end position="533"/>
    </location>
</feature>
<keyword evidence="5 18" id="KW-0812">Transmembrane</keyword>
<evidence type="ECO:0000256" key="12">
    <source>
        <dbReference type="ARBA" id="ARBA00023157"/>
    </source>
</evidence>
<dbReference type="SUPFAM" id="SSF48726">
    <property type="entry name" value="Immunoglobulin"/>
    <property type="match status" value="5"/>
</dbReference>
<dbReference type="InterPro" id="IPR003598">
    <property type="entry name" value="Ig_sub2"/>
</dbReference>
<dbReference type="PROSITE" id="PS50853">
    <property type="entry name" value="FN3"/>
    <property type="match status" value="3"/>
</dbReference>
<keyword evidence="11 18" id="KW-0472">Membrane</keyword>
<dbReference type="InterPro" id="IPR051170">
    <property type="entry name" value="Neural/epithelial_adhesion"/>
</dbReference>
<evidence type="ECO:0000256" key="6">
    <source>
        <dbReference type="ARBA" id="ARBA00022729"/>
    </source>
</evidence>
<reference evidence="21" key="1">
    <citation type="submission" date="2025-08" db="UniProtKB">
        <authorList>
            <consortium name="Ensembl"/>
        </authorList>
    </citation>
    <scope>IDENTIFICATION</scope>
</reference>
<dbReference type="Gene3D" id="2.60.40.10">
    <property type="entry name" value="Immunoglobulins"/>
    <property type="match status" value="8"/>
</dbReference>
<evidence type="ECO:0000256" key="1">
    <source>
        <dbReference type="ARBA" id="ARBA00004479"/>
    </source>
</evidence>
<dbReference type="SUPFAM" id="SSF49265">
    <property type="entry name" value="Fibronectin type III"/>
    <property type="match status" value="2"/>
</dbReference>
<dbReference type="InterPro" id="IPR013098">
    <property type="entry name" value="Ig_I-set"/>
</dbReference>
<evidence type="ECO:0000256" key="16">
    <source>
        <dbReference type="ARBA" id="ARBA00061206"/>
    </source>
</evidence>
<dbReference type="PROSITE" id="PS50835">
    <property type="entry name" value="IG_LIKE"/>
    <property type="match status" value="5"/>
</dbReference>
<feature type="domain" description="Ig-like" evidence="19">
    <location>
        <begin position="162"/>
        <end position="249"/>
    </location>
</feature>
<dbReference type="InterPro" id="IPR036116">
    <property type="entry name" value="FN3_sf"/>
</dbReference>
<dbReference type="InterPro" id="IPR003599">
    <property type="entry name" value="Ig_sub"/>
</dbReference>
<keyword evidence="10 18" id="KW-1133">Transmembrane helix</keyword>
<dbReference type="Pfam" id="PF00041">
    <property type="entry name" value="fn3"/>
    <property type="match status" value="3"/>
</dbReference>
<keyword evidence="4" id="KW-0597">Phosphoprotein</keyword>
<dbReference type="GO" id="GO:0051239">
    <property type="term" value="P:regulation of multicellular organismal process"/>
    <property type="evidence" value="ECO:0007669"/>
    <property type="project" value="UniProtKB-ARBA"/>
</dbReference>
<proteinExistence type="inferred from homology"/>
<keyword evidence="8" id="KW-0221">Differentiation</keyword>
<dbReference type="InterPro" id="IPR007110">
    <property type="entry name" value="Ig-like_dom"/>
</dbReference>
<feature type="domain" description="Fibronectin type-III" evidence="20">
    <location>
        <begin position="665"/>
        <end position="757"/>
    </location>
</feature>
<dbReference type="FunFam" id="2.60.40.10:FF:000065">
    <property type="entry name" value="roundabout homolog 1 isoform X3"/>
    <property type="match status" value="1"/>
</dbReference>
<gene>
    <name evidence="21" type="primary">robo3</name>
</gene>
<dbReference type="GO" id="GO:0006935">
    <property type="term" value="P:chemotaxis"/>
    <property type="evidence" value="ECO:0007669"/>
    <property type="project" value="UniProtKB-KW"/>
</dbReference>
<keyword evidence="13" id="KW-0675">Receptor</keyword>
<evidence type="ECO:0000256" key="5">
    <source>
        <dbReference type="ARBA" id="ARBA00022692"/>
    </source>
</evidence>
<dbReference type="Ensembl" id="ENSSLUT00000023474.1">
    <property type="protein sequence ID" value="ENSSLUP00000022725.1"/>
    <property type="gene ID" value="ENSSLUG00000010367.1"/>
</dbReference>
<dbReference type="Pfam" id="PF07679">
    <property type="entry name" value="I-set"/>
    <property type="match status" value="2"/>
</dbReference>
<dbReference type="FunFam" id="2.60.40.10:FF:000026">
    <property type="entry name" value="roundabout homolog 2 isoform X1"/>
    <property type="match status" value="1"/>
</dbReference>
<keyword evidence="7" id="KW-0677">Repeat</keyword>
<dbReference type="FunFam" id="2.60.40.10:FF:000058">
    <property type="entry name" value="roundabout homolog 2 isoform X3"/>
    <property type="match status" value="1"/>
</dbReference>
<evidence type="ECO:0000313" key="21">
    <source>
        <dbReference type="Ensembl" id="ENSSLUP00000022725.1"/>
    </source>
</evidence>
<evidence type="ECO:0000256" key="4">
    <source>
        <dbReference type="ARBA" id="ARBA00022553"/>
    </source>
</evidence>
<evidence type="ECO:0000256" key="15">
    <source>
        <dbReference type="ARBA" id="ARBA00023319"/>
    </source>
</evidence>
<dbReference type="FunFam" id="2.60.40.10:FF:000043">
    <property type="entry name" value="roundabout homolog 2 isoform X2"/>
    <property type="match status" value="1"/>
</dbReference>
<dbReference type="InterPro" id="IPR013106">
    <property type="entry name" value="Ig_V-set"/>
</dbReference>
<keyword evidence="2" id="KW-0217">Developmental protein</keyword>
<evidence type="ECO:0000313" key="22">
    <source>
        <dbReference type="Proteomes" id="UP000694568"/>
    </source>
</evidence>
<dbReference type="GO" id="GO:0022603">
    <property type="term" value="P:regulation of anatomical structure morphogenesis"/>
    <property type="evidence" value="ECO:0007669"/>
    <property type="project" value="UniProtKB-ARBA"/>
</dbReference>
<dbReference type="GO" id="GO:0007417">
    <property type="term" value="P:central nervous system development"/>
    <property type="evidence" value="ECO:0007669"/>
    <property type="project" value="UniProtKB-ARBA"/>
</dbReference>
<dbReference type="InterPro" id="IPR013783">
    <property type="entry name" value="Ig-like_fold"/>
</dbReference>
<dbReference type="FunFam" id="2.60.40.10:FF:000053">
    <property type="entry name" value="Roundabout guidance receptor 1"/>
    <property type="match status" value="1"/>
</dbReference>
<evidence type="ECO:0000259" key="19">
    <source>
        <dbReference type="PROSITE" id="PS50835"/>
    </source>
</evidence>
<dbReference type="FunFam" id="2.60.40.10:FF:000055">
    <property type="entry name" value="roundabout homolog 1 isoform X2"/>
    <property type="match status" value="1"/>
</dbReference>
<feature type="domain" description="Fibronectin type-III" evidence="20">
    <location>
        <begin position="551"/>
        <end position="646"/>
    </location>
</feature>
<comment type="subcellular location">
    <subcellularLocation>
        <location evidence="1">Membrane</location>
        <topology evidence="1">Single-pass type I membrane protein</topology>
    </subcellularLocation>
</comment>
<keyword evidence="14" id="KW-0325">Glycoprotein</keyword>
<comment type="similarity">
    <text evidence="16">Belongs to the immunoglobulin superfamily. ROBO family.</text>
</comment>
<keyword evidence="3" id="KW-0145">Chemotaxis</keyword>
<evidence type="ECO:0000256" key="17">
    <source>
        <dbReference type="SAM" id="MobiDB-lite"/>
    </source>
</evidence>
<evidence type="ECO:0000256" key="7">
    <source>
        <dbReference type="ARBA" id="ARBA00022737"/>
    </source>
</evidence>
<accession>A0A8D0CZK6</accession>
<evidence type="ECO:0000256" key="18">
    <source>
        <dbReference type="SAM" id="Phobius"/>
    </source>
</evidence>
<evidence type="ECO:0000256" key="8">
    <source>
        <dbReference type="ARBA" id="ARBA00022782"/>
    </source>
</evidence>
<dbReference type="GO" id="GO:0016020">
    <property type="term" value="C:membrane"/>
    <property type="evidence" value="ECO:0007669"/>
    <property type="project" value="UniProtKB-SubCell"/>
</dbReference>
<reference evidence="21" key="2">
    <citation type="submission" date="2025-09" db="UniProtKB">
        <authorList>
            <consortium name="Ensembl"/>
        </authorList>
    </citation>
    <scope>IDENTIFICATION</scope>
</reference>
<sequence>MLSHRLEKLCLPFQSVVYCVSFKTVVPNLFSLAPLYLCLRKAEPPLRNRRSRPRLEDAPPRIVEHPSDLIVSKGEPATLNCKAEGRPTPMVEWYKDGERVETDREDPRSHRMLLPSGSLFFLRIVHGRRSKPDEGIYVCVARNYLGEAVSRNASLEVAILRDDFRQTPSDVVVAAGEPAVMECIPPRGHPEPTISWKRNNIRVNDRDERITMRGGKLMISNSRKSDAGMYVCVGTNMVGEKDSDPAELVVFERPVFTKQPVNQVVLADDTVDFFCEVHGDPTPTVRWRREEGELPRGRFEIRSDNSLRLTQVRGEDEGTYTCVSENSVGKAEASGTLQVHVPPQIVVRPRDQITAPGRTVTFLCGTKGNPPPAVFWQKEGSQILLFPIQEPLQSGRFSVSLSGELTIADVRVEDSGYYICQAISVAGSILTKALLEVESAPSDRVPPIIRQGPANHTLAPGSTTQLHCHILGNPVPSIQWEKDGQRILGNDGRVSLMENGTFQITDLQETDSGVYTCVASSSSGETSWSGVLTVKDPSVAQATEPFQLPGPPHKPIVTDVSKNSVSLTWQPNAHEGGAAVTSYIIEAFSQSAGSTWQTVADMVKMETHTITGLLPNTVYLFIVRAVNAYGLSDPSPISEPVRTQDVSPTGQGVDHRQVQRELGEVAVQLQEPLTLTTTSIRVSWTVDRQSQFVQGYRLFYRPSGGTWLLQDINSPSERSTVLPNLLKGTEYEIKIRPYFDEFQGKDSRTLLVRTPEEVPSAPPRAVTVATVKLSNSSSISVSWEPPPSEKHNGVIQEYRVWCVGSGGDNQTRYYINKTVDGNTLSTALQGLMPGVLYQVEVAAVTGAGIGTRSQPVSFLISDGEESSVSLAEQITDVVKQPAFIAGIGGACWVILMGFSVWIYCRRKKRKELSHYTASFAYTPAGQDEGSTWKMMILLLTLVSAVKPHTYFGSRFIFNKCCCPSLIAIVISFRSGPAGKCDKVSSSSESLCSSVCVLGKPKQKAMGKAVKTPSLTWMEALPPPPPIGELEHCEPDNLPPESGAPPLPERTYLIEGCEDGPSAPQWNNASSPATSYSHQSTATLTPSPHEESRTPHDLPRLSQPDGQQLSRYVNRLATDW</sequence>
<feature type="domain" description="Fibronectin type-III" evidence="20">
    <location>
        <begin position="762"/>
        <end position="863"/>
    </location>
</feature>
<evidence type="ECO:0000256" key="14">
    <source>
        <dbReference type="ARBA" id="ARBA00023180"/>
    </source>
</evidence>
<feature type="domain" description="Ig-like" evidence="19">
    <location>
        <begin position="343"/>
        <end position="436"/>
    </location>
</feature>
<dbReference type="InterPro" id="IPR003961">
    <property type="entry name" value="FN3_dom"/>
</dbReference>